<feature type="transmembrane region" description="Helical" evidence="1">
    <location>
        <begin position="134"/>
        <end position="152"/>
    </location>
</feature>
<proteinExistence type="predicted"/>
<dbReference type="EMBL" id="UINC01072537">
    <property type="protein sequence ID" value="SVC08256.1"/>
    <property type="molecule type" value="Genomic_DNA"/>
</dbReference>
<accession>A0A382J8M5</accession>
<dbReference type="AlphaFoldDB" id="A0A382J8M5"/>
<feature type="transmembrane region" description="Helical" evidence="1">
    <location>
        <begin position="12"/>
        <end position="33"/>
    </location>
</feature>
<keyword evidence="1" id="KW-0812">Transmembrane</keyword>
<feature type="transmembrane region" description="Helical" evidence="1">
    <location>
        <begin position="99"/>
        <end position="122"/>
    </location>
</feature>
<reference evidence="2" key="1">
    <citation type="submission" date="2018-05" db="EMBL/GenBank/DDBJ databases">
        <authorList>
            <person name="Lanie J.A."/>
            <person name="Ng W.-L."/>
            <person name="Kazmierczak K.M."/>
            <person name="Andrzejewski T.M."/>
            <person name="Davidsen T.M."/>
            <person name="Wayne K.J."/>
            <person name="Tettelin H."/>
            <person name="Glass J.I."/>
            <person name="Rusch D."/>
            <person name="Podicherti R."/>
            <person name="Tsui H.-C.T."/>
            <person name="Winkler M.E."/>
        </authorList>
    </citation>
    <scope>NUCLEOTIDE SEQUENCE</scope>
</reference>
<keyword evidence="1" id="KW-0472">Membrane</keyword>
<evidence type="ECO:0000313" key="2">
    <source>
        <dbReference type="EMBL" id="SVC08256.1"/>
    </source>
</evidence>
<gene>
    <name evidence="2" type="ORF">METZ01_LOCUS261110</name>
</gene>
<evidence type="ECO:0000256" key="1">
    <source>
        <dbReference type="SAM" id="Phobius"/>
    </source>
</evidence>
<sequence length="203" mass="21862">MIDRLENIQKIAAALAVCAVLAVMNIYGLGLWFEIEGQSYTHQPDDPDAEREGPYRFESSYHTTEVAYYDGGDAEKQTVVKIDDMSNYALNGVMQNVKLATLALAGASAYLAYLIYGITGISDRNKLSAILRQLQFGAGASLLLGIIILGLVSQSLPQAILDDNSNLASDESHIGCIGEMALGIWGEGTCNEYEDANSLSEGQ</sequence>
<name>A0A382J8M5_9ZZZZ</name>
<keyword evidence="1" id="KW-1133">Transmembrane helix</keyword>
<organism evidence="2">
    <name type="scientific">marine metagenome</name>
    <dbReference type="NCBI Taxonomy" id="408172"/>
    <lineage>
        <taxon>unclassified sequences</taxon>
        <taxon>metagenomes</taxon>
        <taxon>ecological metagenomes</taxon>
    </lineage>
</organism>
<feature type="non-terminal residue" evidence="2">
    <location>
        <position position="203"/>
    </location>
</feature>
<protein>
    <submittedName>
        <fullName evidence="2">Uncharacterized protein</fullName>
    </submittedName>
</protein>